<evidence type="ECO:0000313" key="6">
    <source>
        <dbReference type="Proteomes" id="UP000068382"/>
    </source>
</evidence>
<dbReference type="AlphaFoldDB" id="A0A132C2W1"/>
<dbReference type="SUPFAM" id="SSF52317">
    <property type="entry name" value="Class I glutamine amidotransferase-like"/>
    <property type="match status" value="1"/>
</dbReference>
<sequence length="315" mass="34729">MQRWTNHVAAVQQVDVLLFDDFSAHCLANTVEPMRAANTLAGQALYRWRFVSLDGGTVVSSSGMEVTAHARLADCGGDLLAIMPSYHFLRHDTVETHRALRAATTRYGGLAGFDTGPWLMASAGLLDQRQATIHWDEIARLEERFPEVEVLRARYVRDDDRITCTGALAAFDLMLELIGDTHGQALRLEVATLFMSAESAGAAPEAMLARHRVVARAIGVMQANLETPLTIPEIAGRIGRPRKDLETRMKADLGATPATVYRRLRLIQARKLLLESDISVSEVAMRTGYDNPSALTRAFKSEFATTPRALRGSQR</sequence>
<dbReference type="InterPro" id="IPR018062">
    <property type="entry name" value="HTH_AraC-typ_CS"/>
</dbReference>
<evidence type="ECO:0000256" key="2">
    <source>
        <dbReference type="ARBA" id="ARBA00023125"/>
    </source>
</evidence>
<dbReference type="SUPFAM" id="SSF46689">
    <property type="entry name" value="Homeodomain-like"/>
    <property type="match status" value="1"/>
</dbReference>
<dbReference type="OrthoDB" id="9793400at2"/>
<keyword evidence="2" id="KW-0238">DNA-binding</keyword>
<dbReference type="EMBL" id="LPUY01000008">
    <property type="protein sequence ID" value="KUP94938.1"/>
    <property type="molecule type" value="Genomic_DNA"/>
</dbReference>
<proteinExistence type="predicted"/>
<dbReference type="PANTHER" id="PTHR43130">
    <property type="entry name" value="ARAC-FAMILY TRANSCRIPTIONAL REGULATOR"/>
    <property type="match status" value="1"/>
</dbReference>
<name>A0A132C2W1_9RHOB</name>
<dbReference type="InterPro" id="IPR018060">
    <property type="entry name" value="HTH_AraC"/>
</dbReference>
<dbReference type="GO" id="GO:0043565">
    <property type="term" value="F:sequence-specific DNA binding"/>
    <property type="evidence" value="ECO:0007669"/>
    <property type="project" value="InterPro"/>
</dbReference>
<dbReference type="InterPro" id="IPR009057">
    <property type="entry name" value="Homeodomain-like_sf"/>
</dbReference>
<comment type="caution">
    <text evidence="5">The sequence shown here is derived from an EMBL/GenBank/DDBJ whole genome shotgun (WGS) entry which is preliminary data.</text>
</comment>
<keyword evidence="1" id="KW-0805">Transcription regulation</keyword>
<dbReference type="InterPro" id="IPR002818">
    <property type="entry name" value="DJ-1/PfpI"/>
</dbReference>
<evidence type="ECO:0000259" key="4">
    <source>
        <dbReference type="PROSITE" id="PS01124"/>
    </source>
</evidence>
<organism evidence="5 6">
    <name type="scientific">Tritonibacter horizontis</name>
    <dbReference type="NCBI Taxonomy" id="1768241"/>
    <lineage>
        <taxon>Bacteria</taxon>
        <taxon>Pseudomonadati</taxon>
        <taxon>Pseudomonadota</taxon>
        <taxon>Alphaproteobacteria</taxon>
        <taxon>Rhodobacterales</taxon>
        <taxon>Paracoccaceae</taxon>
        <taxon>Tritonibacter</taxon>
    </lineage>
</organism>
<dbReference type="Gene3D" id="3.40.50.880">
    <property type="match status" value="1"/>
</dbReference>
<dbReference type="InterPro" id="IPR029062">
    <property type="entry name" value="Class_I_gatase-like"/>
</dbReference>
<dbReference type="Pfam" id="PF01965">
    <property type="entry name" value="DJ-1_PfpI"/>
    <property type="match status" value="1"/>
</dbReference>
<dbReference type="GO" id="GO:0003700">
    <property type="term" value="F:DNA-binding transcription factor activity"/>
    <property type="evidence" value="ECO:0007669"/>
    <property type="project" value="InterPro"/>
</dbReference>
<dbReference type="PROSITE" id="PS01124">
    <property type="entry name" value="HTH_ARAC_FAMILY_2"/>
    <property type="match status" value="1"/>
</dbReference>
<feature type="domain" description="HTH araC/xylS-type" evidence="4">
    <location>
        <begin position="215"/>
        <end position="313"/>
    </location>
</feature>
<gene>
    <name evidence="5" type="primary">cdhR_1</name>
    <name evidence="5" type="ORF">TRIHO_02740</name>
</gene>
<reference evidence="5 6" key="1">
    <citation type="submission" date="2015-12" db="EMBL/GenBank/DDBJ databases">
        <title>Genome sequence of the marine Rhodobacteraceae strain O3.65, Candidatus Tritonibacter horizontis.</title>
        <authorList>
            <person name="Poehlein A."/>
            <person name="Giebel H.A."/>
            <person name="Voget S."/>
            <person name="Brinkhoff T."/>
        </authorList>
    </citation>
    <scope>NUCLEOTIDE SEQUENCE [LARGE SCALE GENOMIC DNA]</scope>
    <source>
        <strain evidence="5 6">O3.65</strain>
    </source>
</reference>
<dbReference type="Proteomes" id="UP000068382">
    <property type="component" value="Unassembled WGS sequence"/>
</dbReference>
<dbReference type="CDD" id="cd03136">
    <property type="entry name" value="GATase1_AraC_ArgR_like"/>
    <property type="match status" value="1"/>
</dbReference>
<dbReference type="RefSeq" id="WP_068239599.1">
    <property type="nucleotide sequence ID" value="NZ_LPUY01000008.1"/>
</dbReference>
<keyword evidence="6" id="KW-1185">Reference proteome</keyword>
<accession>A0A132C2W1</accession>
<evidence type="ECO:0000256" key="1">
    <source>
        <dbReference type="ARBA" id="ARBA00023015"/>
    </source>
</evidence>
<keyword evidence="3" id="KW-0804">Transcription</keyword>
<dbReference type="PATRIC" id="fig|1768241.3.peg.274"/>
<dbReference type="Pfam" id="PF12833">
    <property type="entry name" value="HTH_18"/>
    <property type="match status" value="1"/>
</dbReference>
<evidence type="ECO:0000313" key="5">
    <source>
        <dbReference type="EMBL" id="KUP94938.1"/>
    </source>
</evidence>
<dbReference type="Gene3D" id="1.10.10.60">
    <property type="entry name" value="Homeodomain-like"/>
    <property type="match status" value="1"/>
</dbReference>
<dbReference type="SMART" id="SM00342">
    <property type="entry name" value="HTH_ARAC"/>
    <property type="match status" value="1"/>
</dbReference>
<dbReference type="PANTHER" id="PTHR43130:SF3">
    <property type="entry name" value="HTH-TYPE TRANSCRIPTIONAL REGULATOR RV1931C"/>
    <property type="match status" value="1"/>
</dbReference>
<protein>
    <submittedName>
        <fullName evidence="5">HTH-type transcriptional regulator CdhR</fullName>
    </submittedName>
</protein>
<dbReference type="InterPro" id="IPR052158">
    <property type="entry name" value="INH-QAR"/>
</dbReference>
<evidence type="ECO:0000256" key="3">
    <source>
        <dbReference type="ARBA" id="ARBA00023163"/>
    </source>
</evidence>
<dbReference type="PROSITE" id="PS00041">
    <property type="entry name" value="HTH_ARAC_FAMILY_1"/>
    <property type="match status" value="1"/>
</dbReference>